<evidence type="ECO:0000256" key="1">
    <source>
        <dbReference type="ARBA" id="ARBA00004141"/>
    </source>
</evidence>
<feature type="transmembrane region" description="Helical" evidence="7">
    <location>
        <begin position="76"/>
        <end position="100"/>
    </location>
</feature>
<comment type="subcellular location">
    <subcellularLocation>
        <location evidence="1">Membrane</location>
        <topology evidence="1">Multi-pass membrane protein</topology>
    </subcellularLocation>
</comment>
<name>A0A2N5U036_9BASI</name>
<dbReference type="Proteomes" id="UP000235388">
    <property type="component" value="Unassembled WGS sequence"/>
</dbReference>
<dbReference type="EMBL" id="PGCI01000278">
    <property type="protein sequence ID" value="PLW31103.1"/>
    <property type="molecule type" value="Genomic_DNA"/>
</dbReference>
<feature type="region of interest" description="Disordered" evidence="6">
    <location>
        <begin position="544"/>
        <end position="644"/>
    </location>
</feature>
<evidence type="ECO:0000313" key="10">
    <source>
        <dbReference type="EMBL" id="PLW31103.1"/>
    </source>
</evidence>
<reference evidence="12 13" key="1">
    <citation type="submission" date="2017-11" db="EMBL/GenBank/DDBJ databases">
        <title>De novo assembly and phasing of dikaryotic genomes from two isolates of Puccinia coronata f. sp. avenae, the causal agent of oat crown rust.</title>
        <authorList>
            <person name="Miller M.E."/>
            <person name="Zhang Y."/>
            <person name="Omidvar V."/>
            <person name="Sperschneider J."/>
            <person name="Schwessinger B."/>
            <person name="Raley C."/>
            <person name="Palmer J.M."/>
            <person name="Garnica D."/>
            <person name="Upadhyaya N."/>
            <person name="Rathjen J."/>
            <person name="Taylor J.M."/>
            <person name="Park R.F."/>
            <person name="Dodds P.N."/>
            <person name="Hirsch C.D."/>
            <person name="Kianian S.F."/>
            <person name="Figueroa M."/>
        </authorList>
    </citation>
    <scope>NUCLEOTIDE SEQUENCE [LARGE SCALE GENOMIC DNA]</scope>
    <source>
        <strain evidence="8">12NC29</strain>
        <strain evidence="10">12SD80</strain>
    </source>
</reference>
<keyword evidence="4 7" id="KW-1133">Transmembrane helix</keyword>
<dbReference type="OrthoDB" id="2500787at2759"/>
<accession>A0A2N5U036</accession>
<organism evidence="10 13">
    <name type="scientific">Puccinia coronata f. sp. avenae</name>
    <dbReference type="NCBI Taxonomy" id="200324"/>
    <lineage>
        <taxon>Eukaryota</taxon>
        <taxon>Fungi</taxon>
        <taxon>Dikarya</taxon>
        <taxon>Basidiomycota</taxon>
        <taxon>Pucciniomycotina</taxon>
        <taxon>Pucciniomycetes</taxon>
        <taxon>Pucciniales</taxon>
        <taxon>Pucciniaceae</taxon>
        <taxon>Puccinia</taxon>
    </lineage>
</organism>
<protein>
    <submittedName>
        <fullName evidence="10">Uncharacterized protein</fullName>
    </submittedName>
</protein>
<evidence type="ECO:0000256" key="3">
    <source>
        <dbReference type="ARBA" id="ARBA00022692"/>
    </source>
</evidence>
<dbReference type="PANTHER" id="PTHR13317:SF4">
    <property type="entry name" value="TRANSMEMBRANE ANTERIOR POSTERIOR TRANSFORMATION PROTEIN 1 HOMOLOG"/>
    <property type="match status" value="1"/>
</dbReference>
<keyword evidence="12" id="KW-1185">Reference proteome</keyword>
<evidence type="ECO:0000313" key="13">
    <source>
        <dbReference type="Proteomes" id="UP000235392"/>
    </source>
</evidence>
<keyword evidence="5 7" id="KW-0472">Membrane</keyword>
<evidence type="ECO:0000256" key="7">
    <source>
        <dbReference type="SAM" id="Phobius"/>
    </source>
</evidence>
<dbReference type="GO" id="GO:0005789">
    <property type="term" value="C:endoplasmic reticulum membrane"/>
    <property type="evidence" value="ECO:0007669"/>
    <property type="project" value="TreeGrafter"/>
</dbReference>
<dbReference type="Pfam" id="PF05346">
    <property type="entry name" value="DUF747"/>
    <property type="match status" value="1"/>
</dbReference>
<comment type="caution">
    <text evidence="10">The sequence shown here is derived from an EMBL/GenBank/DDBJ whole genome shotgun (WGS) entry which is preliminary data.</text>
</comment>
<dbReference type="STRING" id="200324.A0A2N5U036"/>
<dbReference type="EMBL" id="PGCJ01000237">
    <property type="protein sequence ID" value="PLW36572.1"/>
    <property type="molecule type" value="Genomic_DNA"/>
</dbReference>
<feature type="compositionally biased region" description="Pro residues" evidence="6">
    <location>
        <begin position="577"/>
        <end position="587"/>
    </location>
</feature>
<proteinExistence type="inferred from homology"/>
<dbReference type="PANTHER" id="PTHR13317">
    <property type="entry name" value="TRANSMEMBRANE ANTERIOR POSTERIOR TRANSFORMATION PROTEIN 1 HOMOLOG"/>
    <property type="match status" value="1"/>
</dbReference>
<evidence type="ECO:0000313" key="9">
    <source>
        <dbReference type="EMBL" id="PLW16552.1"/>
    </source>
</evidence>
<feature type="compositionally biased region" description="Basic and acidic residues" evidence="6">
    <location>
        <begin position="557"/>
        <end position="569"/>
    </location>
</feature>
<dbReference type="EMBL" id="PGCJ01000932">
    <property type="protein sequence ID" value="PLW14029.1"/>
    <property type="molecule type" value="Genomic_DNA"/>
</dbReference>
<dbReference type="Proteomes" id="UP000235392">
    <property type="component" value="Unassembled WGS sequence"/>
</dbReference>
<evidence type="ECO:0000313" key="8">
    <source>
        <dbReference type="EMBL" id="PLW14029.1"/>
    </source>
</evidence>
<evidence type="ECO:0000313" key="12">
    <source>
        <dbReference type="Proteomes" id="UP000235388"/>
    </source>
</evidence>
<keyword evidence="3 7" id="KW-0812">Transmembrane</keyword>
<feature type="transmembrane region" description="Helical" evidence="7">
    <location>
        <begin position="499"/>
        <end position="519"/>
    </location>
</feature>
<sequence>METKHEDEQNVNLKVPTSFSLWEHLKHEIQQPEHPTVAESSSASLRSERIANFLNVPIAIEKTIIFGFWICLDSFLSVLTILPIKFFYSIHLLTTNLLILPTRKRLSVPCKVDLLQGLLIISVCVFLHHVTDASRMYHSVRGQETIKLYVIFNVLEIADRLCCSFGQDILDSLFSPSTLGRRIDGTQPHMKPLFLFILAFIFTVAHTLVLFYQLVSLNVAINSFDHSLITLLISNQFVEIKGAVFKKFEKENLFQMSCADIVERFQLFLMLTIIAIRNLIEMSGSSTSSSHAHSYTYHYLPASLNLSPTLSLIEKIFSPVLVVMLSEVLVDWLKHAFITKFNHIRPTVYGRFIDVLCKDLVSDHTPQIKVEEDTNDDDQDLKPFVDKSPAVSRRLGFSVFPIFCLSVRVFFQAIDMLSDTSDEEFNLFTDQVIDDFNTDGQSKFSVEYIKQQFFRIPYSTFLNGDPQLPLLDTIEKDAVPPSSTEVAGSSTFSSFQMKGFIILSCVVVMSFLILIKLYIGIRIRLYAIKRVETLNKRLVEDQDHGRDRRPIGLSAKEMMKEEDERKLIDQPEFDLPQRPPLPSPPFNPSSKPAALDHPSPEASPDRLLKKNTSSHPPPETPSPSQDRASSSSSHHKKKILSMDELSRFDMVRSRIW</sequence>
<dbReference type="InterPro" id="IPR008010">
    <property type="entry name" value="Tatp1"/>
</dbReference>
<evidence type="ECO:0000256" key="6">
    <source>
        <dbReference type="SAM" id="MobiDB-lite"/>
    </source>
</evidence>
<evidence type="ECO:0000313" key="11">
    <source>
        <dbReference type="EMBL" id="PLW36572.1"/>
    </source>
</evidence>
<dbReference type="AlphaFoldDB" id="A0A2N5U036"/>
<evidence type="ECO:0000256" key="2">
    <source>
        <dbReference type="ARBA" id="ARBA00008803"/>
    </source>
</evidence>
<feature type="transmembrane region" description="Helical" evidence="7">
    <location>
        <begin position="112"/>
        <end position="131"/>
    </location>
</feature>
<comment type="similarity">
    <text evidence="2">Belongs to the TAPT1 family.</text>
</comment>
<dbReference type="EMBL" id="PGCI01000769">
    <property type="protein sequence ID" value="PLW16552.1"/>
    <property type="molecule type" value="Genomic_DNA"/>
</dbReference>
<gene>
    <name evidence="11" type="ORF">PCANC_15500</name>
    <name evidence="8" type="ORF">PCANC_17057</name>
    <name evidence="10" type="ORF">PCASD_13519</name>
    <name evidence="9" type="ORF">PCASD_16868</name>
</gene>
<evidence type="ECO:0000256" key="5">
    <source>
        <dbReference type="ARBA" id="ARBA00023136"/>
    </source>
</evidence>
<evidence type="ECO:0000256" key="4">
    <source>
        <dbReference type="ARBA" id="ARBA00022989"/>
    </source>
</evidence>
<feature type="transmembrane region" description="Helical" evidence="7">
    <location>
        <begin position="193"/>
        <end position="215"/>
    </location>
</feature>